<name>A0A1F4UBV6_UNCW3</name>
<dbReference type="Proteomes" id="UP000177025">
    <property type="component" value="Unassembled WGS sequence"/>
</dbReference>
<sequence length="231" mass="25476">MYFISFIVFLNCSKDGKNPVKPSTLVTVTDIDGTVYQTVKIGNQWWMAENLKVTHYRNGDAIPNVTGNTEWNNLTTGAYCNYDNNSNNAATYGRLYNCYAVNDSGNIAPAGWHVPSDNEWKTLEMTLGMSQTEADRSGMRGTDEGFKLKETGTSHWQIPDTLASNESGFTALPGGIRYSVGPFDVLGVVAFFWSSTEGSNSTAWYRGIGGPGVFRGSIDKHWGYSVRCVRD</sequence>
<dbReference type="AlphaFoldDB" id="A0A1F4UBV6"/>
<evidence type="ECO:0000313" key="3">
    <source>
        <dbReference type="Proteomes" id="UP000177025"/>
    </source>
</evidence>
<dbReference type="InterPro" id="IPR011871">
    <property type="entry name" value="Fib_succ_major"/>
</dbReference>
<comment type="caution">
    <text evidence="2">The sequence shown here is derived from an EMBL/GenBank/DDBJ whole genome shotgun (WGS) entry which is preliminary data.</text>
</comment>
<proteinExistence type="predicted"/>
<accession>A0A1F4UBV6</accession>
<reference evidence="2 3" key="1">
    <citation type="journal article" date="2016" name="Nat. Commun.">
        <title>Thousands of microbial genomes shed light on interconnected biogeochemical processes in an aquifer system.</title>
        <authorList>
            <person name="Anantharaman K."/>
            <person name="Brown C.T."/>
            <person name="Hug L.A."/>
            <person name="Sharon I."/>
            <person name="Castelle C.J."/>
            <person name="Probst A.J."/>
            <person name="Thomas B.C."/>
            <person name="Singh A."/>
            <person name="Wilkins M.J."/>
            <person name="Karaoz U."/>
            <person name="Brodie E.L."/>
            <person name="Williams K.H."/>
            <person name="Hubbard S.S."/>
            <person name="Banfield J.F."/>
        </authorList>
    </citation>
    <scope>NUCLEOTIDE SEQUENCE [LARGE SCALE GENOMIC DNA]</scope>
</reference>
<protein>
    <recommendedName>
        <fullName evidence="1">Fibrobacter succinogenes major paralogous domain-containing protein</fullName>
    </recommendedName>
</protein>
<feature type="domain" description="Fibrobacter succinogenes major paralogous" evidence="1">
    <location>
        <begin position="39"/>
        <end position="230"/>
    </location>
</feature>
<dbReference type="EMBL" id="MEUM01000072">
    <property type="protein sequence ID" value="OGC42320.1"/>
    <property type="molecule type" value="Genomic_DNA"/>
</dbReference>
<organism evidence="2 3">
    <name type="scientific">candidate division WOR-3 bacterium RBG_13_43_14</name>
    <dbReference type="NCBI Taxonomy" id="1802590"/>
    <lineage>
        <taxon>Bacteria</taxon>
        <taxon>Bacteria division WOR-3</taxon>
    </lineage>
</organism>
<dbReference type="Pfam" id="PF09603">
    <property type="entry name" value="Fib_succ_major"/>
    <property type="match status" value="1"/>
</dbReference>
<dbReference type="NCBIfam" id="TIGR02145">
    <property type="entry name" value="Fib_succ_major"/>
    <property type="match status" value="1"/>
</dbReference>
<evidence type="ECO:0000313" key="2">
    <source>
        <dbReference type="EMBL" id="OGC42320.1"/>
    </source>
</evidence>
<evidence type="ECO:0000259" key="1">
    <source>
        <dbReference type="Pfam" id="PF09603"/>
    </source>
</evidence>
<gene>
    <name evidence="2" type="ORF">A2Y85_07915</name>
</gene>